<reference evidence="2 3" key="1">
    <citation type="submission" date="2024-07" db="EMBL/GenBank/DDBJ databases">
        <title>Section-level genome sequencing and comparative genomics of Aspergillus sections Usti and Cavernicolus.</title>
        <authorList>
            <consortium name="Lawrence Berkeley National Laboratory"/>
            <person name="Nybo J.L."/>
            <person name="Vesth T.C."/>
            <person name="Theobald S."/>
            <person name="Frisvad J.C."/>
            <person name="Larsen T.O."/>
            <person name="Kjaerboelling I."/>
            <person name="Rothschild-Mancinelli K."/>
            <person name="Lyhne E.K."/>
            <person name="Kogle M.E."/>
            <person name="Barry K."/>
            <person name="Clum A."/>
            <person name="Na H."/>
            <person name="Ledsgaard L."/>
            <person name="Lin J."/>
            <person name="Lipzen A."/>
            <person name="Kuo A."/>
            <person name="Riley R."/>
            <person name="Mondo S."/>
            <person name="Labutti K."/>
            <person name="Haridas S."/>
            <person name="Pangalinan J."/>
            <person name="Salamov A.A."/>
            <person name="Simmons B.A."/>
            <person name="Magnuson J.K."/>
            <person name="Chen J."/>
            <person name="Drula E."/>
            <person name="Henrissat B."/>
            <person name="Wiebenga A."/>
            <person name="Lubbers R.J."/>
            <person name="Gomes A.C."/>
            <person name="Makela M.R."/>
            <person name="Stajich J."/>
            <person name="Grigoriev I.V."/>
            <person name="Mortensen U.H."/>
            <person name="De Vries R.P."/>
            <person name="Baker S.E."/>
            <person name="Andersen M.R."/>
        </authorList>
    </citation>
    <scope>NUCLEOTIDE SEQUENCE [LARGE SCALE GENOMIC DNA]</scope>
    <source>
        <strain evidence="2 3">CBS 123904</strain>
    </source>
</reference>
<gene>
    <name evidence="2" type="ORF">BJY01DRAFT_227624</name>
</gene>
<evidence type="ECO:0000313" key="3">
    <source>
        <dbReference type="Proteomes" id="UP001610446"/>
    </source>
</evidence>
<keyword evidence="3" id="KW-1185">Reference proteome</keyword>
<name>A0ABR4IQ55_9EURO</name>
<organism evidence="2 3">
    <name type="scientific">Aspergillus pseudoustus</name>
    <dbReference type="NCBI Taxonomy" id="1810923"/>
    <lineage>
        <taxon>Eukaryota</taxon>
        <taxon>Fungi</taxon>
        <taxon>Dikarya</taxon>
        <taxon>Ascomycota</taxon>
        <taxon>Pezizomycotina</taxon>
        <taxon>Eurotiomycetes</taxon>
        <taxon>Eurotiomycetidae</taxon>
        <taxon>Eurotiales</taxon>
        <taxon>Aspergillaceae</taxon>
        <taxon>Aspergillus</taxon>
        <taxon>Aspergillus subgen. Nidulantes</taxon>
    </lineage>
</organism>
<feature type="region of interest" description="Disordered" evidence="1">
    <location>
        <begin position="1"/>
        <end position="25"/>
    </location>
</feature>
<evidence type="ECO:0000313" key="2">
    <source>
        <dbReference type="EMBL" id="KAL2829885.1"/>
    </source>
</evidence>
<comment type="caution">
    <text evidence="2">The sequence shown here is derived from an EMBL/GenBank/DDBJ whole genome shotgun (WGS) entry which is preliminary data.</text>
</comment>
<proteinExistence type="predicted"/>
<sequence length="115" mass="12647">MINTRGSSNKRHNNDNSAQPSKRETLVVRGRLREQEITCRQQQRIPPSPQRTTPVMIPATTPLQVLASSGRVHACSSSETTFTRAHTPMPLVPPVKLVTLGTVCSSPLGETKRVH</sequence>
<evidence type="ECO:0000256" key="1">
    <source>
        <dbReference type="SAM" id="MobiDB-lite"/>
    </source>
</evidence>
<dbReference type="Proteomes" id="UP001610446">
    <property type="component" value="Unassembled WGS sequence"/>
</dbReference>
<protein>
    <submittedName>
        <fullName evidence="2">Uncharacterized protein</fullName>
    </submittedName>
</protein>
<dbReference type="EMBL" id="JBFXLU010000319">
    <property type="protein sequence ID" value="KAL2829885.1"/>
    <property type="molecule type" value="Genomic_DNA"/>
</dbReference>
<accession>A0ABR4IQ55</accession>